<name>F9FJ10_FUSOF</name>
<protein>
    <submittedName>
        <fullName evidence="1">Uncharacterized protein</fullName>
    </submittedName>
</protein>
<accession>F9FJ10</accession>
<sequence length="22" mass="2474">MLTKTLMQRKIPVKGSSNNIIT</sequence>
<evidence type="ECO:0000313" key="1">
    <source>
        <dbReference type="EMBL" id="EGU83097.1"/>
    </source>
</evidence>
<dbReference type="AlphaFoldDB" id="F9FJ10"/>
<gene>
    <name evidence="1" type="ORF">FOXB_06389</name>
</gene>
<organism evidence="1">
    <name type="scientific">Fusarium oxysporum (strain Fo5176)</name>
    <name type="common">Fusarium vascular wilt</name>
    <dbReference type="NCBI Taxonomy" id="660025"/>
    <lineage>
        <taxon>Eukaryota</taxon>
        <taxon>Fungi</taxon>
        <taxon>Dikarya</taxon>
        <taxon>Ascomycota</taxon>
        <taxon>Pezizomycotina</taxon>
        <taxon>Sordariomycetes</taxon>
        <taxon>Hypocreomycetidae</taxon>
        <taxon>Hypocreales</taxon>
        <taxon>Nectriaceae</taxon>
        <taxon>Fusarium</taxon>
        <taxon>Fusarium oxysporum species complex</taxon>
    </lineage>
</organism>
<comment type="caution">
    <text evidence="1">The sequence shown here is derived from an EMBL/GenBank/DDBJ whole genome shotgun (WGS) entry which is preliminary data.</text>
</comment>
<dbReference type="EMBL" id="AFQF01001948">
    <property type="protein sequence ID" value="EGU83097.1"/>
    <property type="molecule type" value="Genomic_DNA"/>
</dbReference>
<proteinExistence type="predicted"/>
<reference evidence="1" key="1">
    <citation type="journal article" date="2012" name="Mol. Plant Microbe Interact.">
        <title>A highly conserved effector in Fusarium oxysporum is required for full virulence on Arabidopsis.</title>
        <authorList>
            <person name="Thatcher L.F."/>
            <person name="Gardiner D.M."/>
            <person name="Kazan K."/>
            <person name="Manners J."/>
        </authorList>
    </citation>
    <scope>NUCLEOTIDE SEQUENCE [LARGE SCALE GENOMIC DNA]</scope>
    <source>
        <strain evidence="1">Fo5176</strain>
    </source>
</reference>